<dbReference type="Gene3D" id="1.20.1440.360">
    <property type="match status" value="1"/>
</dbReference>
<comment type="subcellular location">
    <subcellularLocation>
        <location evidence="1">Apical cell membrane</location>
    </subcellularLocation>
    <subcellularLocation>
        <location evidence="2">Cell junction</location>
        <location evidence="2">Tight junction</location>
    </subcellularLocation>
</comment>
<accession>A0A3Q2V7A7</accession>
<sequence>VPQTPSASCCLVLAALERLQAKLVQREEWTHSETLGNLRETLQSPLFNHILTLQHSIKQLRSQLSAMPPNTSSDFSFSKKGQLIMSVDPVSGPGRPTDVVRLTRPLTGGLGFSVVGLNPTGSSSRGVFIKHVQPGGIAHRDGRLQERDQILVINGSPLEPGISQQQALSLLQQPGETVELVVARGRPPDASLPPTTPINPWDHVEEIELVNDGSGLGFGIVGGKTSGVVVRTLIRNGVADRDGRLRTGDHILRIGATPTSGLTSDQVVQVLQGCGSRVNMLIARDPQGQQAAAPPPPPPPVSAPVSSLPPQTPKLPPQNPPQRHAVGVFVKHVVPGSAADQSGNIQVQDRLIALDGVSLHGLTNQEVQEVMKQTGQTVILTLVRKKARALERSLDKGMMEVKVQKNRFNVRRPLPDRPTSSSPSSRWRLILLTLHMVNLDPVIEDDEELQKSSKLLPVHTLRLGVELDSFDGHHYISSVAPGGPVDRHGVLRPEDELLEVNDVQLYGKSRREVVSFLKEVPPPFTLVCCRHPIADLEPESESEPEPVLRLEPKAGPARQSQRGVEEVRTGLFMVPWDGICSNNYFISSYDRKDEKHHCLV</sequence>
<dbReference type="PROSITE" id="PS51022">
    <property type="entry name" value="L27"/>
    <property type="match status" value="1"/>
</dbReference>
<feature type="domain" description="PDZ" evidence="10">
    <location>
        <begin position="327"/>
        <end position="386"/>
    </location>
</feature>
<feature type="region of interest" description="Disordered" evidence="9">
    <location>
        <begin position="286"/>
        <end position="321"/>
    </location>
</feature>
<dbReference type="CDD" id="cd06667">
    <property type="entry name" value="PDZ2_MUPP1-like"/>
    <property type="match status" value="1"/>
</dbReference>
<evidence type="ECO:0000256" key="6">
    <source>
        <dbReference type="ARBA" id="ARBA00022737"/>
    </source>
</evidence>
<organism evidence="12 13">
    <name type="scientific">Haplochromis burtoni</name>
    <name type="common">Burton's mouthbrooder</name>
    <name type="synonym">Chromis burtoni</name>
    <dbReference type="NCBI Taxonomy" id="8153"/>
    <lineage>
        <taxon>Eukaryota</taxon>
        <taxon>Metazoa</taxon>
        <taxon>Chordata</taxon>
        <taxon>Craniata</taxon>
        <taxon>Vertebrata</taxon>
        <taxon>Euteleostomi</taxon>
        <taxon>Actinopterygii</taxon>
        <taxon>Neopterygii</taxon>
        <taxon>Teleostei</taxon>
        <taxon>Neoteleostei</taxon>
        <taxon>Acanthomorphata</taxon>
        <taxon>Ovalentaria</taxon>
        <taxon>Cichlomorphae</taxon>
        <taxon>Cichliformes</taxon>
        <taxon>Cichlidae</taxon>
        <taxon>African cichlids</taxon>
        <taxon>Pseudocrenilabrinae</taxon>
        <taxon>Haplochromini</taxon>
        <taxon>Haplochromis</taxon>
    </lineage>
</organism>
<keyword evidence="6" id="KW-0677">Repeat</keyword>
<feature type="domain" description="PDZ" evidence="10">
    <location>
        <begin position="446"/>
        <end position="532"/>
    </location>
</feature>
<reference evidence="12" key="1">
    <citation type="submission" date="2025-08" db="UniProtKB">
        <authorList>
            <consortium name="Ensembl"/>
        </authorList>
    </citation>
    <scope>IDENTIFICATION</scope>
</reference>
<dbReference type="InterPro" id="IPR015132">
    <property type="entry name" value="L27_2"/>
</dbReference>
<evidence type="ECO:0000313" key="13">
    <source>
        <dbReference type="Proteomes" id="UP000264840"/>
    </source>
</evidence>
<dbReference type="AlphaFoldDB" id="A0A3Q2V7A7"/>
<dbReference type="PROSITE" id="PS50106">
    <property type="entry name" value="PDZ"/>
    <property type="match status" value="4"/>
</dbReference>
<keyword evidence="8" id="KW-0472">Membrane</keyword>
<dbReference type="GO" id="GO:0005923">
    <property type="term" value="C:bicellular tight junction"/>
    <property type="evidence" value="ECO:0007669"/>
    <property type="project" value="UniProtKB-SubCell"/>
</dbReference>
<evidence type="ECO:0008006" key="14">
    <source>
        <dbReference type="Google" id="ProtNLM"/>
    </source>
</evidence>
<dbReference type="InterPro" id="IPR001478">
    <property type="entry name" value="PDZ"/>
</dbReference>
<dbReference type="Gene3D" id="2.30.42.10">
    <property type="match status" value="4"/>
</dbReference>
<evidence type="ECO:0000259" key="10">
    <source>
        <dbReference type="PROSITE" id="PS50106"/>
    </source>
</evidence>
<keyword evidence="7" id="KW-0965">Cell junction</keyword>
<evidence type="ECO:0000256" key="1">
    <source>
        <dbReference type="ARBA" id="ARBA00004221"/>
    </source>
</evidence>
<keyword evidence="4" id="KW-1003">Cell membrane</keyword>
<dbReference type="Pfam" id="PF00595">
    <property type="entry name" value="PDZ"/>
    <property type="match status" value="4"/>
</dbReference>
<feature type="domain" description="PDZ" evidence="10">
    <location>
        <begin position="99"/>
        <end position="186"/>
    </location>
</feature>
<feature type="compositionally biased region" description="Pro residues" evidence="9">
    <location>
        <begin position="310"/>
        <end position="320"/>
    </location>
</feature>
<dbReference type="InterPro" id="IPR004172">
    <property type="entry name" value="L27_dom"/>
</dbReference>
<dbReference type="SUPFAM" id="SSF101288">
    <property type="entry name" value="L27 domain"/>
    <property type="match status" value="1"/>
</dbReference>
<evidence type="ECO:0000259" key="11">
    <source>
        <dbReference type="PROSITE" id="PS51022"/>
    </source>
</evidence>
<dbReference type="GeneTree" id="ENSGT00940000155136"/>
<evidence type="ECO:0000256" key="4">
    <source>
        <dbReference type="ARBA" id="ARBA00022475"/>
    </source>
</evidence>
<dbReference type="SMART" id="SM00228">
    <property type="entry name" value="PDZ"/>
    <property type="match status" value="4"/>
</dbReference>
<feature type="domain" description="L27" evidence="11">
    <location>
        <begin position="5"/>
        <end position="65"/>
    </location>
</feature>
<protein>
    <recommendedName>
        <fullName evidence="14">PATJ crumbs cell polarity complex component</fullName>
    </recommendedName>
</protein>
<dbReference type="GO" id="GO:0120192">
    <property type="term" value="P:tight junction assembly"/>
    <property type="evidence" value="ECO:0007669"/>
    <property type="project" value="TreeGrafter"/>
</dbReference>
<feature type="region of interest" description="Disordered" evidence="9">
    <location>
        <begin position="537"/>
        <end position="562"/>
    </location>
</feature>
<reference evidence="12" key="2">
    <citation type="submission" date="2025-09" db="UniProtKB">
        <authorList>
            <consortium name="Ensembl"/>
        </authorList>
    </citation>
    <scope>IDENTIFICATION</scope>
</reference>
<proteinExistence type="predicted"/>
<dbReference type="GO" id="GO:0016324">
    <property type="term" value="C:apical plasma membrane"/>
    <property type="evidence" value="ECO:0007669"/>
    <property type="project" value="UniProtKB-SubCell"/>
</dbReference>
<dbReference type="PANTHER" id="PTHR19964:SF11">
    <property type="entry name" value="INAD-LIKE PROTEIN"/>
    <property type="match status" value="1"/>
</dbReference>
<evidence type="ECO:0000256" key="3">
    <source>
        <dbReference type="ARBA" id="ARBA00022427"/>
    </source>
</evidence>
<evidence type="ECO:0000256" key="9">
    <source>
        <dbReference type="SAM" id="MobiDB-lite"/>
    </source>
</evidence>
<dbReference type="PANTHER" id="PTHR19964">
    <property type="entry name" value="MULTIPLE PDZ DOMAIN PROTEIN"/>
    <property type="match status" value="1"/>
</dbReference>
<name>A0A3Q2V7A7_HAPBU</name>
<dbReference type="Proteomes" id="UP000264840">
    <property type="component" value="Unplaced"/>
</dbReference>
<keyword evidence="3" id="KW-0796">Tight junction</keyword>
<evidence type="ECO:0000256" key="5">
    <source>
        <dbReference type="ARBA" id="ARBA00022553"/>
    </source>
</evidence>
<dbReference type="Pfam" id="PF09045">
    <property type="entry name" value="L27_2"/>
    <property type="match status" value="1"/>
</dbReference>
<dbReference type="GO" id="GO:0005737">
    <property type="term" value="C:cytoplasm"/>
    <property type="evidence" value="ECO:0007669"/>
    <property type="project" value="TreeGrafter"/>
</dbReference>
<dbReference type="STRING" id="8153.ENSHBUP00000006987"/>
<evidence type="ECO:0000256" key="2">
    <source>
        <dbReference type="ARBA" id="ARBA00004435"/>
    </source>
</evidence>
<evidence type="ECO:0000313" key="12">
    <source>
        <dbReference type="Ensembl" id="ENSHBUP00000006987.1"/>
    </source>
</evidence>
<keyword evidence="13" id="KW-1185">Reference proteome</keyword>
<dbReference type="InterPro" id="IPR036034">
    <property type="entry name" value="PDZ_sf"/>
</dbReference>
<evidence type="ECO:0000256" key="7">
    <source>
        <dbReference type="ARBA" id="ARBA00022949"/>
    </source>
</evidence>
<dbReference type="Ensembl" id="ENSHBUT00000004387.1">
    <property type="protein sequence ID" value="ENSHBUP00000006987.1"/>
    <property type="gene ID" value="ENSHBUG00000008476.1"/>
</dbReference>
<dbReference type="InterPro" id="IPR036892">
    <property type="entry name" value="L27_dom_sf"/>
</dbReference>
<feature type="compositionally biased region" description="Pro residues" evidence="9">
    <location>
        <begin position="293"/>
        <end position="302"/>
    </location>
</feature>
<keyword evidence="5" id="KW-0597">Phosphoprotein</keyword>
<feature type="domain" description="PDZ" evidence="10">
    <location>
        <begin position="206"/>
        <end position="286"/>
    </location>
</feature>
<dbReference type="InterPro" id="IPR051342">
    <property type="entry name" value="PDZ_scaffold"/>
</dbReference>
<dbReference type="SUPFAM" id="SSF50156">
    <property type="entry name" value="PDZ domain-like"/>
    <property type="match status" value="4"/>
</dbReference>
<dbReference type="OMA" id="VPWDGIC"/>
<evidence type="ECO:0000256" key="8">
    <source>
        <dbReference type="ARBA" id="ARBA00023136"/>
    </source>
</evidence>